<keyword evidence="2" id="KW-1185">Reference proteome</keyword>
<evidence type="ECO:0000313" key="2">
    <source>
        <dbReference type="Proteomes" id="UP000613208"/>
    </source>
</evidence>
<proteinExistence type="predicted"/>
<gene>
    <name evidence="1" type="ORF">ANBU17_10170</name>
</gene>
<evidence type="ECO:0000313" key="1">
    <source>
        <dbReference type="EMBL" id="GFO84670.1"/>
    </source>
</evidence>
<dbReference type="Proteomes" id="UP000613208">
    <property type="component" value="Unassembled WGS sequence"/>
</dbReference>
<name>A0A916VCG4_9FIRM</name>
<organism evidence="1 2">
    <name type="scientific">Anaerostipes butyraticus</name>
    <dbReference type="NCBI Taxonomy" id="645466"/>
    <lineage>
        <taxon>Bacteria</taxon>
        <taxon>Bacillati</taxon>
        <taxon>Bacillota</taxon>
        <taxon>Clostridia</taxon>
        <taxon>Lachnospirales</taxon>
        <taxon>Lachnospiraceae</taxon>
        <taxon>Anaerostipes</taxon>
    </lineage>
</organism>
<dbReference type="EMBL" id="BLYI01000024">
    <property type="protein sequence ID" value="GFO84670.1"/>
    <property type="molecule type" value="Genomic_DNA"/>
</dbReference>
<dbReference type="AlphaFoldDB" id="A0A916VCG4"/>
<sequence>MKFWNYLKKQEDSPEYREAKQRIMKLHDPEKNMAYIEWMSRLEKETGEMQVEFVHGSLKTGEEICFYDCCGKESGRAVIAELYVGKNEDFSETSESGEKGRIVFKEKEEESGEFWRSQYVCEEKNKKIEKKC</sequence>
<accession>A0A916VCG4</accession>
<reference evidence="1" key="1">
    <citation type="submission" date="2020-06" db="EMBL/GenBank/DDBJ databases">
        <title>Characterization of fructooligosaccharide metabolism and fructooligosaccharide-degrading enzymes in human commensal butyrate producers.</title>
        <authorList>
            <person name="Tanno H."/>
            <person name="Fujii T."/>
            <person name="Hirano K."/>
            <person name="Maeno S."/>
            <person name="Tonozuka T."/>
            <person name="Sakamoto M."/>
            <person name="Ohkuma M."/>
            <person name="Tochio T."/>
            <person name="Endo A."/>
        </authorList>
    </citation>
    <scope>NUCLEOTIDE SEQUENCE</scope>
    <source>
        <strain evidence="1">JCM 17466</strain>
    </source>
</reference>
<protein>
    <submittedName>
        <fullName evidence="1">Uncharacterized protein</fullName>
    </submittedName>
</protein>
<dbReference type="RefSeq" id="WP_201310388.1">
    <property type="nucleotide sequence ID" value="NZ_BLYI01000024.1"/>
</dbReference>
<comment type="caution">
    <text evidence="1">The sequence shown here is derived from an EMBL/GenBank/DDBJ whole genome shotgun (WGS) entry which is preliminary data.</text>
</comment>